<keyword evidence="2 5" id="KW-0808">Transferase</keyword>
<keyword evidence="6" id="KW-1185">Reference proteome</keyword>
<dbReference type="PANTHER" id="PTHR43191">
    <property type="entry name" value="RRNA METHYLTRANSFERASE 3"/>
    <property type="match status" value="1"/>
</dbReference>
<dbReference type="Pfam" id="PF00588">
    <property type="entry name" value="SpoU_methylase"/>
    <property type="match status" value="1"/>
</dbReference>
<sequence>MTSKPPRGYFAIGVEGLSKPGNLGNLMRTAHAFGAAFAFTVDADRALGRTGSDTSRSAQHMPYFAWPSVGEMDLPAGCKLVGVELLDDAVELPSFGHPLRAAYVLGSEAGSLSPQMVERCDHVIKIPTAFCINVATAGAIVMYDRVRTMGRFAERPVAAGAPSEDLAAHVHGKPRFRSGRRPETIFQAKKQPPDAGERRE</sequence>
<dbReference type="GO" id="GO:0008173">
    <property type="term" value="F:RNA methyltransferase activity"/>
    <property type="evidence" value="ECO:0007669"/>
    <property type="project" value="InterPro"/>
</dbReference>
<organism evidence="5 6">
    <name type="scientific">Rhodobium orientis</name>
    <dbReference type="NCBI Taxonomy" id="34017"/>
    <lineage>
        <taxon>Bacteria</taxon>
        <taxon>Pseudomonadati</taxon>
        <taxon>Pseudomonadota</taxon>
        <taxon>Alphaproteobacteria</taxon>
        <taxon>Hyphomicrobiales</taxon>
        <taxon>Rhodobiaceae</taxon>
        <taxon>Rhodobium</taxon>
    </lineage>
</organism>
<feature type="region of interest" description="Disordered" evidence="3">
    <location>
        <begin position="162"/>
        <end position="200"/>
    </location>
</feature>
<evidence type="ECO:0000256" key="2">
    <source>
        <dbReference type="ARBA" id="ARBA00022679"/>
    </source>
</evidence>
<dbReference type="RefSeq" id="WP_111434792.1">
    <property type="nucleotide sequence ID" value="NZ_JACIGG010000026.1"/>
</dbReference>
<dbReference type="GO" id="GO:0003723">
    <property type="term" value="F:RNA binding"/>
    <property type="evidence" value="ECO:0007669"/>
    <property type="project" value="InterPro"/>
</dbReference>
<dbReference type="AlphaFoldDB" id="A0A327JKN4"/>
<dbReference type="Gene3D" id="3.40.1280.10">
    <property type="match status" value="1"/>
</dbReference>
<dbReference type="GO" id="GO:0032259">
    <property type="term" value="P:methylation"/>
    <property type="evidence" value="ECO:0007669"/>
    <property type="project" value="UniProtKB-KW"/>
</dbReference>
<dbReference type="InterPro" id="IPR029026">
    <property type="entry name" value="tRNA_m1G_MTases_N"/>
</dbReference>
<protein>
    <submittedName>
        <fullName evidence="5">RNA methyltransferase</fullName>
    </submittedName>
</protein>
<dbReference type="InterPro" id="IPR001537">
    <property type="entry name" value="SpoU_MeTrfase"/>
</dbReference>
<dbReference type="Proteomes" id="UP000249299">
    <property type="component" value="Unassembled WGS sequence"/>
</dbReference>
<evidence type="ECO:0000256" key="1">
    <source>
        <dbReference type="ARBA" id="ARBA00022603"/>
    </source>
</evidence>
<dbReference type="SUPFAM" id="SSF75217">
    <property type="entry name" value="alpha/beta knot"/>
    <property type="match status" value="1"/>
</dbReference>
<dbReference type="PANTHER" id="PTHR43191:SF7">
    <property type="entry name" value="OBP33PEP LIKE PROTEIN"/>
    <property type="match status" value="1"/>
</dbReference>
<gene>
    <name evidence="5" type="ORF">CH339_12945</name>
</gene>
<comment type="caution">
    <text evidence="5">The sequence shown here is derived from an EMBL/GenBank/DDBJ whole genome shotgun (WGS) entry which is preliminary data.</text>
</comment>
<dbReference type="OrthoDB" id="4578643at2"/>
<feature type="compositionally biased region" description="Basic and acidic residues" evidence="3">
    <location>
        <begin position="191"/>
        <end position="200"/>
    </location>
</feature>
<evidence type="ECO:0000256" key="3">
    <source>
        <dbReference type="SAM" id="MobiDB-lite"/>
    </source>
</evidence>
<feature type="compositionally biased region" description="Basic residues" evidence="3">
    <location>
        <begin position="170"/>
        <end position="179"/>
    </location>
</feature>
<proteinExistence type="predicted"/>
<evidence type="ECO:0000313" key="5">
    <source>
        <dbReference type="EMBL" id="RAI26651.1"/>
    </source>
</evidence>
<dbReference type="GO" id="GO:0006396">
    <property type="term" value="P:RNA processing"/>
    <property type="evidence" value="ECO:0007669"/>
    <property type="project" value="InterPro"/>
</dbReference>
<dbReference type="InterPro" id="IPR051259">
    <property type="entry name" value="rRNA_Methyltransferase"/>
</dbReference>
<evidence type="ECO:0000313" key="6">
    <source>
        <dbReference type="Proteomes" id="UP000249299"/>
    </source>
</evidence>
<evidence type="ECO:0000259" key="4">
    <source>
        <dbReference type="Pfam" id="PF00588"/>
    </source>
</evidence>
<feature type="domain" description="tRNA/rRNA methyltransferase SpoU type" evidence="4">
    <location>
        <begin position="11"/>
        <end position="143"/>
    </location>
</feature>
<reference evidence="5 6" key="1">
    <citation type="submission" date="2017-07" db="EMBL/GenBank/DDBJ databases">
        <title>Draft Genome Sequences of Select Purple Nonsulfur Bacteria.</title>
        <authorList>
            <person name="Lasarre B."/>
            <person name="Mckinlay J.B."/>
        </authorList>
    </citation>
    <scope>NUCLEOTIDE SEQUENCE [LARGE SCALE GENOMIC DNA]</scope>
    <source>
        <strain evidence="5 6">DSM 11290</strain>
    </source>
</reference>
<accession>A0A327JKN4</accession>
<dbReference type="InterPro" id="IPR029028">
    <property type="entry name" value="Alpha/beta_knot_MTases"/>
</dbReference>
<keyword evidence="1 5" id="KW-0489">Methyltransferase</keyword>
<name>A0A327JKN4_9HYPH</name>
<dbReference type="EMBL" id="NPEV01000027">
    <property type="protein sequence ID" value="RAI26651.1"/>
    <property type="molecule type" value="Genomic_DNA"/>
</dbReference>